<dbReference type="EMBL" id="JACOQG010000005">
    <property type="protein sequence ID" value="MBC5779027.1"/>
    <property type="molecule type" value="Genomic_DNA"/>
</dbReference>
<evidence type="ECO:0000256" key="4">
    <source>
        <dbReference type="ARBA" id="ARBA00022679"/>
    </source>
</evidence>
<dbReference type="InterPro" id="IPR043148">
    <property type="entry name" value="TagF_C"/>
</dbReference>
<name>A0ABR7IG74_9FIRM</name>
<sequence>MGKLSGLIKTQLVKNKVKRKPDPRVWIFSSTDNSHYNYNSRYLFEYVRAELPEITPYFVINDDQLRRKLSEQYGEEYFIETNSGQGIQKVLEAGVWFTSAGLPVYGTHLNRDRVIVNLWHGIPLKKIALMDPNLGKMARVYFRKIFTENYTWILTCSKALIPIMAESFAIEAEKIKVWGQPRNDMFFKENAAKEILKKIYPDLPEYRGIILYAPTFRDYASTELFPFEDYDKDKLEAFLEEEKLLICLRTHISEKGTAEKYLSGRVVYLGNEQMEDIMEILNIFDLLITDYSSIYIDYLILNRPMIFLPYDKERYLQGRGMNFEYDKVTPGAKPESLREFMDRIHETFSGKDPYFTERQRCNDFFNEVRQPCMKKICEEVKAYVHID</sequence>
<dbReference type="PANTHER" id="PTHR37316:SF3">
    <property type="entry name" value="TEICHOIC ACID GLYCEROL-PHOSPHATE TRANSFERASE"/>
    <property type="match status" value="1"/>
</dbReference>
<protein>
    <submittedName>
        <fullName evidence="7">CDP-glycerol glycerophosphotransferase family protein</fullName>
    </submittedName>
</protein>
<dbReference type="Gene3D" id="3.40.50.12580">
    <property type="match status" value="1"/>
</dbReference>
<proteinExistence type="inferred from homology"/>
<dbReference type="PANTHER" id="PTHR37316">
    <property type="entry name" value="TEICHOIC ACID GLYCEROL-PHOSPHATE PRIMASE"/>
    <property type="match status" value="1"/>
</dbReference>
<comment type="subcellular location">
    <subcellularLocation>
        <location evidence="1">Cell membrane</location>
        <topology evidence="1">Peripheral membrane protein</topology>
    </subcellularLocation>
</comment>
<dbReference type="SUPFAM" id="SSF53756">
    <property type="entry name" value="UDP-Glycosyltransferase/glycogen phosphorylase"/>
    <property type="match status" value="1"/>
</dbReference>
<dbReference type="InterPro" id="IPR007554">
    <property type="entry name" value="Glycerophosphate_synth"/>
</dbReference>
<evidence type="ECO:0000313" key="7">
    <source>
        <dbReference type="EMBL" id="MBC5779027.1"/>
    </source>
</evidence>
<dbReference type="InterPro" id="IPR043149">
    <property type="entry name" value="TagF_N"/>
</dbReference>
<keyword evidence="6" id="KW-0472">Membrane</keyword>
<evidence type="ECO:0000256" key="2">
    <source>
        <dbReference type="ARBA" id="ARBA00010488"/>
    </source>
</evidence>
<accession>A0ABR7IG74</accession>
<comment type="caution">
    <text evidence="7">The sequence shown here is derived from an EMBL/GenBank/DDBJ whole genome shotgun (WGS) entry which is preliminary data.</text>
</comment>
<evidence type="ECO:0000256" key="6">
    <source>
        <dbReference type="ARBA" id="ARBA00023136"/>
    </source>
</evidence>
<dbReference type="Proteomes" id="UP000649826">
    <property type="component" value="Unassembled WGS sequence"/>
</dbReference>
<comment type="similarity">
    <text evidence="2">Belongs to the CDP-glycerol glycerophosphotransferase family.</text>
</comment>
<keyword evidence="5" id="KW-0777">Teichoic acid biosynthesis</keyword>
<evidence type="ECO:0000256" key="3">
    <source>
        <dbReference type="ARBA" id="ARBA00022475"/>
    </source>
</evidence>
<reference evidence="7 8" key="1">
    <citation type="submission" date="2020-08" db="EMBL/GenBank/DDBJ databases">
        <title>Genome public.</title>
        <authorList>
            <person name="Liu C."/>
            <person name="Sun Q."/>
        </authorList>
    </citation>
    <scope>NUCLEOTIDE SEQUENCE [LARGE SCALE GENOMIC DNA]</scope>
    <source>
        <strain evidence="7 8">M29</strain>
    </source>
</reference>
<evidence type="ECO:0000256" key="1">
    <source>
        <dbReference type="ARBA" id="ARBA00004202"/>
    </source>
</evidence>
<keyword evidence="3" id="KW-1003">Cell membrane</keyword>
<keyword evidence="8" id="KW-1185">Reference proteome</keyword>
<evidence type="ECO:0000313" key="8">
    <source>
        <dbReference type="Proteomes" id="UP000649826"/>
    </source>
</evidence>
<evidence type="ECO:0000256" key="5">
    <source>
        <dbReference type="ARBA" id="ARBA00022944"/>
    </source>
</evidence>
<keyword evidence="4" id="KW-0808">Transferase</keyword>
<organism evidence="7 8">
    <name type="scientific">Blautia difficilis</name>
    <dbReference type="NCBI Taxonomy" id="2763027"/>
    <lineage>
        <taxon>Bacteria</taxon>
        <taxon>Bacillati</taxon>
        <taxon>Bacillota</taxon>
        <taxon>Clostridia</taxon>
        <taxon>Lachnospirales</taxon>
        <taxon>Lachnospiraceae</taxon>
        <taxon>Blautia</taxon>
    </lineage>
</organism>
<gene>
    <name evidence="7" type="ORF">H8Z82_05020</name>
</gene>
<dbReference type="InterPro" id="IPR051612">
    <property type="entry name" value="Teichoic_Acid_Biosynth"/>
</dbReference>
<dbReference type="Gene3D" id="3.40.50.11820">
    <property type="match status" value="1"/>
</dbReference>
<dbReference type="Pfam" id="PF04464">
    <property type="entry name" value="Glyphos_transf"/>
    <property type="match status" value="1"/>
</dbReference>
<dbReference type="RefSeq" id="WP_019162019.1">
    <property type="nucleotide sequence ID" value="NZ_JACOQG010000005.1"/>
</dbReference>